<dbReference type="Gene3D" id="3.30.70.1400">
    <property type="entry name" value="Aminomethyltransferase beta-barrel domains"/>
    <property type="match status" value="1"/>
</dbReference>
<dbReference type="SUPFAM" id="SSF101790">
    <property type="entry name" value="Aminomethyltransferase beta-barrel domain"/>
    <property type="match status" value="1"/>
</dbReference>
<accession>A0A0B3ZD31</accession>
<feature type="domain" description="tRNA-modifying protein YgfZ-like beta-barrel" evidence="1">
    <location>
        <begin position="256"/>
        <end position="321"/>
    </location>
</feature>
<dbReference type="PANTHER" id="PTHR22602:SF0">
    <property type="entry name" value="TRANSFERASE CAF17, MITOCHONDRIAL-RELATED"/>
    <property type="match status" value="1"/>
</dbReference>
<dbReference type="InterPro" id="IPR045179">
    <property type="entry name" value="YgfZ/GcvT"/>
</dbReference>
<keyword evidence="3" id="KW-1185">Reference proteome</keyword>
<dbReference type="InterPro" id="IPR029043">
    <property type="entry name" value="GcvT/YgfZ_C"/>
</dbReference>
<evidence type="ECO:0000259" key="1">
    <source>
        <dbReference type="Pfam" id="PF21130"/>
    </source>
</evidence>
<dbReference type="NCBIfam" id="TIGR03317">
    <property type="entry name" value="ygfZ_signature"/>
    <property type="match status" value="1"/>
</dbReference>
<reference evidence="2 3" key="1">
    <citation type="submission" date="2014-12" db="EMBL/GenBank/DDBJ databases">
        <title>Genome sequencing of Alteromonas marina AD001.</title>
        <authorList>
            <person name="Adrian T.G.S."/>
            <person name="Chan K.G."/>
        </authorList>
    </citation>
    <scope>NUCLEOTIDE SEQUENCE [LARGE SCALE GENOMIC DNA]</scope>
    <source>
        <strain evidence="2 3">AD001</strain>
    </source>
</reference>
<dbReference type="InterPro" id="IPR017703">
    <property type="entry name" value="YgfZ/GCV_T_CS"/>
</dbReference>
<evidence type="ECO:0000313" key="3">
    <source>
        <dbReference type="Proteomes" id="UP000031197"/>
    </source>
</evidence>
<dbReference type="Pfam" id="PF21130">
    <property type="entry name" value="YgfZ_barrel"/>
    <property type="match status" value="1"/>
</dbReference>
<proteinExistence type="predicted"/>
<sequence length="348" mass="38534">MTSIASLQSLPSEFVVELSNAMIISLEGEQADSYLQGQITVNINKLDENTARHFAHCDNKGKTWSTGYVTRHLNKLLLVTNEDAGSHSLAQLNKYGVFSKVDILDDTQTYSAYFISFDAVKTNEVKAALSQLFSENDVERLLESDTPDNGSLEKVESEHGVSYVANTSCKGIIVLLDENGAKQINSLIETHTLSCYPQTVFDAIQIQSVHASVQGDAVAEYVPQMINVQALNGIDFDKGCYMGQEVVARTRFLGKNKRAAYSFKLEGNLDIKPGDALEKQLGENWRIAGKILNVALLDDETWFIAVLNNDTTSEDLHRLAENNAITCYPNALPYSIEQKASNIVKKRR</sequence>
<comment type="caution">
    <text evidence="2">The sequence shown here is derived from an EMBL/GenBank/DDBJ whole genome shotgun (WGS) entry which is preliminary data.</text>
</comment>
<dbReference type="AlphaFoldDB" id="A0A0B3ZD31"/>
<gene>
    <name evidence="2" type="ORF">RJ41_03520</name>
</gene>
<organism evidence="2 3">
    <name type="scientific">Alteromonas marina</name>
    <dbReference type="NCBI Taxonomy" id="203795"/>
    <lineage>
        <taxon>Bacteria</taxon>
        <taxon>Pseudomonadati</taxon>
        <taxon>Pseudomonadota</taxon>
        <taxon>Gammaproteobacteria</taxon>
        <taxon>Alteromonadales</taxon>
        <taxon>Alteromonadaceae</taxon>
        <taxon>Alteromonas/Salinimonas group</taxon>
        <taxon>Alteromonas</taxon>
    </lineage>
</organism>
<dbReference type="PANTHER" id="PTHR22602">
    <property type="entry name" value="TRANSFERASE CAF17, MITOCHONDRIAL-RELATED"/>
    <property type="match status" value="1"/>
</dbReference>
<dbReference type="GO" id="GO:0016226">
    <property type="term" value="P:iron-sulfur cluster assembly"/>
    <property type="evidence" value="ECO:0007669"/>
    <property type="project" value="TreeGrafter"/>
</dbReference>
<dbReference type="OrthoDB" id="9796287at2"/>
<name>A0A0B3ZD31_9ALTE</name>
<evidence type="ECO:0000313" key="2">
    <source>
        <dbReference type="EMBL" id="KHT56433.1"/>
    </source>
</evidence>
<dbReference type="EMBL" id="JWLW01000005">
    <property type="protein sequence ID" value="KHT56433.1"/>
    <property type="molecule type" value="Genomic_DNA"/>
</dbReference>
<dbReference type="Proteomes" id="UP000031197">
    <property type="component" value="Unassembled WGS sequence"/>
</dbReference>
<dbReference type="Gene3D" id="2.40.30.160">
    <property type="match status" value="1"/>
</dbReference>
<dbReference type="SUPFAM" id="SSF103025">
    <property type="entry name" value="Folate-binding domain"/>
    <property type="match status" value="1"/>
</dbReference>
<dbReference type="InterPro" id="IPR048451">
    <property type="entry name" value="YgfZ_barrel"/>
</dbReference>
<protein>
    <submittedName>
        <fullName evidence="2">Glycine cleavage system protein T</fullName>
    </submittedName>
</protein>
<dbReference type="RefSeq" id="WP_039216986.1">
    <property type="nucleotide sequence ID" value="NZ_JWLW01000005.1"/>
</dbReference>